<organism evidence="3 4">
    <name type="scientific">Podospora aff. communis PSN243</name>
    <dbReference type="NCBI Taxonomy" id="3040156"/>
    <lineage>
        <taxon>Eukaryota</taxon>
        <taxon>Fungi</taxon>
        <taxon>Dikarya</taxon>
        <taxon>Ascomycota</taxon>
        <taxon>Pezizomycotina</taxon>
        <taxon>Sordariomycetes</taxon>
        <taxon>Sordariomycetidae</taxon>
        <taxon>Sordariales</taxon>
        <taxon>Podosporaceae</taxon>
        <taxon>Podospora</taxon>
    </lineage>
</organism>
<gene>
    <name evidence="3" type="ORF">QBC34DRAFT_442936</name>
</gene>
<name>A0AAV9G986_9PEZI</name>
<keyword evidence="2" id="KW-0812">Transmembrane</keyword>
<feature type="region of interest" description="Disordered" evidence="1">
    <location>
        <begin position="1"/>
        <end position="84"/>
    </location>
</feature>
<reference evidence="3" key="2">
    <citation type="submission" date="2023-05" db="EMBL/GenBank/DDBJ databases">
        <authorList>
            <consortium name="Lawrence Berkeley National Laboratory"/>
            <person name="Steindorff A."/>
            <person name="Hensen N."/>
            <person name="Bonometti L."/>
            <person name="Westerberg I."/>
            <person name="Brannstrom I.O."/>
            <person name="Guillou S."/>
            <person name="Cros-Aarteil S."/>
            <person name="Calhoun S."/>
            <person name="Haridas S."/>
            <person name="Kuo A."/>
            <person name="Mondo S."/>
            <person name="Pangilinan J."/>
            <person name="Riley R."/>
            <person name="Labutti K."/>
            <person name="Andreopoulos B."/>
            <person name="Lipzen A."/>
            <person name="Chen C."/>
            <person name="Yanf M."/>
            <person name="Daum C."/>
            <person name="Ng V."/>
            <person name="Clum A."/>
            <person name="Ohm R."/>
            <person name="Martin F."/>
            <person name="Silar P."/>
            <person name="Natvig D."/>
            <person name="Lalanne C."/>
            <person name="Gautier V."/>
            <person name="Ament-Velasquez S.L."/>
            <person name="Kruys A."/>
            <person name="Hutchinson M.I."/>
            <person name="Powell A.J."/>
            <person name="Barry K."/>
            <person name="Miller A.N."/>
            <person name="Grigoriev I.V."/>
            <person name="Debuchy R."/>
            <person name="Gladieux P."/>
            <person name="Thoren M.H."/>
            <person name="Johannesson H."/>
        </authorList>
    </citation>
    <scope>NUCLEOTIDE SEQUENCE</scope>
    <source>
        <strain evidence="3">PSN243</strain>
    </source>
</reference>
<feature type="transmembrane region" description="Helical" evidence="2">
    <location>
        <begin position="142"/>
        <end position="167"/>
    </location>
</feature>
<dbReference type="Proteomes" id="UP001321760">
    <property type="component" value="Unassembled WGS sequence"/>
</dbReference>
<evidence type="ECO:0008006" key="5">
    <source>
        <dbReference type="Google" id="ProtNLM"/>
    </source>
</evidence>
<feature type="region of interest" description="Disordered" evidence="1">
    <location>
        <begin position="170"/>
        <end position="212"/>
    </location>
</feature>
<evidence type="ECO:0000256" key="2">
    <source>
        <dbReference type="SAM" id="Phobius"/>
    </source>
</evidence>
<keyword evidence="2" id="KW-0472">Membrane</keyword>
<feature type="compositionally biased region" description="Polar residues" evidence="1">
    <location>
        <begin position="170"/>
        <end position="182"/>
    </location>
</feature>
<feature type="compositionally biased region" description="Low complexity" evidence="1">
    <location>
        <begin position="202"/>
        <end position="212"/>
    </location>
</feature>
<accession>A0AAV9G986</accession>
<evidence type="ECO:0000256" key="1">
    <source>
        <dbReference type="SAM" id="MobiDB-lite"/>
    </source>
</evidence>
<keyword evidence="2" id="KW-1133">Transmembrane helix</keyword>
<sequence>MIQSPPSDGRDTADTERRPGSSPQDLPGSAIEGHQVASPDQPQYQELLDNPGLEVVQPSTLEVAPPKPRPINTPPAGWEKKGSIPDDGPYHFDPQPPYAVIAPPTYIPPTSHDNSPLIPCPPALPVEQRDQRKIIGVKQTTFYILLAIGILFGVAAIAVGVGVGIFLQKESSSPETTGQPSDTTTTTTTTTSIPPRPPNLPLPTATSSTSPSITITCPTSNLTLYTSSSTPSRPYLLVCGRDYHSAHGAVDLFNIETPTMNECIDLCARTDGCEGAGWGDYRGRHVCWLKRLLGSPQRSQEWYFAVLDQSGERG</sequence>
<dbReference type="EMBL" id="MU865984">
    <property type="protein sequence ID" value="KAK4443947.1"/>
    <property type="molecule type" value="Genomic_DNA"/>
</dbReference>
<reference evidence="3" key="1">
    <citation type="journal article" date="2023" name="Mol. Phylogenet. Evol.">
        <title>Genome-scale phylogeny and comparative genomics of the fungal order Sordariales.</title>
        <authorList>
            <person name="Hensen N."/>
            <person name="Bonometti L."/>
            <person name="Westerberg I."/>
            <person name="Brannstrom I.O."/>
            <person name="Guillou S."/>
            <person name="Cros-Aarteil S."/>
            <person name="Calhoun S."/>
            <person name="Haridas S."/>
            <person name="Kuo A."/>
            <person name="Mondo S."/>
            <person name="Pangilinan J."/>
            <person name="Riley R."/>
            <person name="LaButti K."/>
            <person name="Andreopoulos B."/>
            <person name="Lipzen A."/>
            <person name="Chen C."/>
            <person name="Yan M."/>
            <person name="Daum C."/>
            <person name="Ng V."/>
            <person name="Clum A."/>
            <person name="Steindorff A."/>
            <person name="Ohm R.A."/>
            <person name="Martin F."/>
            <person name="Silar P."/>
            <person name="Natvig D.O."/>
            <person name="Lalanne C."/>
            <person name="Gautier V."/>
            <person name="Ament-Velasquez S.L."/>
            <person name="Kruys A."/>
            <person name="Hutchinson M.I."/>
            <person name="Powell A.J."/>
            <person name="Barry K."/>
            <person name="Miller A.N."/>
            <person name="Grigoriev I.V."/>
            <person name="Debuchy R."/>
            <person name="Gladieux P."/>
            <person name="Hiltunen Thoren M."/>
            <person name="Johannesson H."/>
        </authorList>
    </citation>
    <scope>NUCLEOTIDE SEQUENCE</scope>
    <source>
        <strain evidence="3">PSN243</strain>
    </source>
</reference>
<protein>
    <recommendedName>
        <fullName evidence="5">Apple domain-containing protein</fullName>
    </recommendedName>
</protein>
<evidence type="ECO:0000313" key="4">
    <source>
        <dbReference type="Proteomes" id="UP001321760"/>
    </source>
</evidence>
<keyword evidence="4" id="KW-1185">Reference proteome</keyword>
<feature type="compositionally biased region" description="Basic and acidic residues" evidence="1">
    <location>
        <begin position="8"/>
        <end position="19"/>
    </location>
</feature>
<proteinExistence type="predicted"/>
<evidence type="ECO:0000313" key="3">
    <source>
        <dbReference type="EMBL" id="KAK4443947.1"/>
    </source>
</evidence>
<dbReference type="AlphaFoldDB" id="A0AAV9G986"/>
<comment type="caution">
    <text evidence="3">The sequence shown here is derived from an EMBL/GenBank/DDBJ whole genome shotgun (WGS) entry which is preliminary data.</text>
</comment>